<evidence type="ECO:0000313" key="1">
    <source>
        <dbReference type="EMBL" id="MFD0760840.1"/>
    </source>
</evidence>
<sequence>MLKHFFRLLFIGIFLVSCTFFEQQAKNRVSIQQVDTIVDFNSVDAFPLFPKCKDIPSREKQQICFQLEMAQHIYSSLKQYQLNAKELVNDTVLVKLKVNTLGKTSLSHINISEETSQLLPEFDSILKVSVENLPTLQPAIKRNMPVTTEFILPIILKN</sequence>
<gene>
    <name evidence="1" type="ORF">ACFQZW_01965</name>
</gene>
<dbReference type="PROSITE" id="PS51257">
    <property type="entry name" value="PROKAR_LIPOPROTEIN"/>
    <property type="match status" value="1"/>
</dbReference>
<comment type="caution">
    <text evidence="1">The sequence shown here is derived from an EMBL/GenBank/DDBJ whole genome shotgun (WGS) entry which is preliminary data.</text>
</comment>
<keyword evidence="2" id="KW-1185">Reference proteome</keyword>
<name>A0ABW2Z7H0_9FLAO</name>
<proteinExistence type="predicted"/>
<organism evidence="1 2">
    <name type="scientific">Lutibacter aestuarii</name>
    <dbReference type="NCBI Taxonomy" id="861111"/>
    <lineage>
        <taxon>Bacteria</taxon>
        <taxon>Pseudomonadati</taxon>
        <taxon>Bacteroidota</taxon>
        <taxon>Flavobacteriia</taxon>
        <taxon>Flavobacteriales</taxon>
        <taxon>Flavobacteriaceae</taxon>
        <taxon>Lutibacter</taxon>
    </lineage>
</organism>
<evidence type="ECO:0008006" key="3">
    <source>
        <dbReference type="Google" id="ProtNLM"/>
    </source>
</evidence>
<reference evidence="2" key="1">
    <citation type="journal article" date="2019" name="Int. J. Syst. Evol. Microbiol.">
        <title>The Global Catalogue of Microorganisms (GCM) 10K type strain sequencing project: providing services to taxonomists for standard genome sequencing and annotation.</title>
        <authorList>
            <consortium name="The Broad Institute Genomics Platform"/>
            <consortium name="The Broad Institute Genome Sequencing Center for Infectious Disease"/>
            <person name="Wu L."/>
            <person name="Ma J."/>
        </authorList>
    </citation>
    <scope>NUCLEOTIDE SEQUENCE [LARGE SCALE GENOMIC DNA]</scope>
    <source>
        <strain evidence="2">CCUG 60022</strain>
    </source>
</reference>
<protein>
    <recommendedName>
        <fullName evidence="3">TonB C-terminal domain-containing protein</fullName>
    </recommendedName>
</protein>
<dbReference type="EMBL" id="JBHTIC010000002">
    <property type="protein sequence ID" value="MFD0760840.1"/>
    <property type="molecule type" value="Genomic_DNA"/>
</dbReference>
<accession>A0ABW2Z7H0</accession>
<dbReference type="Proteomes" id="UP001597032">
    <property type="component" value="Unassembled WGS sequence"/>
</dbReference>
<evidence type="ECO:0000313" key="2">
    <source>
        <dbReference type="Proteomes" id="UP001597032"/>
    </source>
</evidence>
<dbReference type="RefSeq" id="WP_386781382.1">
    <property type="nucleotide sequence ID" value="NZ_JBHTIC010000002.1"/>
</dbReference>